<feature type="domain" description="Phage tail lysozyme" evidence="1">
    <location>
        <begin position="91"/>
        <end position="220"/>
    </location>
</feature>
<evidence type="ECO:0000313" key="2">
    <source>
        <dbReference type="EMBL" id="QRO50686.1"/>
    </source>
</evidence>
<organism evidence="2 3">
    <name type="scientific">Butyricimonas virosa</name>
    <dbReference type="NCBI Taxonomy" id="544645"/>
    <lineage>
        <taxon>Bacteria</taxon>
        <taxon>Pseudomonadati</taxon>
        <taxon>Bacteroidota</taxon>
        <taxon>Bacteroidia</taxon>
        <taxon>Bacteroidales</taxon>
        <taxon>Odoribacteraceae</taxon>
        <taxon>Butyricimonas</taxon>
    </lineage>
</organism>
<evidence type="ECO:0000313" key="3">
    <source>
        <dbReference type="Proteomes" id="UP000654720"/>
    </source>
</evidence>
<sequence length="239" mass="27380">MIDFDKVNKTIKKLQLGGTMNGLSPILFLNWFKSKPIKNEKQEDSVIEAKIPIKKSIHADRIKSSNRFDSRVNWDNIDWLQQFLTKNLGYKTATSINSSIVEEGLGDPRRKQVGGPGYGLLQWEKGTDRYNRMMQYKSDSTINGVDPELQRQAEFIINTTLDNQHKDDWTHGGKGSGYSTGEDARKKFINKYSNLQEKTKAFSLGYVRPKAGMKAANKREKLSFSLDSIYNPKFYPKNK</sequence>
<name>A0ABX7H6K5_9BACT</name>
<protein>
    <recommendedName>
        <fullName evidence="1">Phage tail lysozyme domain-containing protein</fullName>
    </recommendedName>
</protein>
<keyword evidence="3" id="KW-1185">Reference proteome</keyword>
<dbReference type="EMBL" id="CP069450">
    <property type="protein sequence ID" value="QRO50686.1"/>
    <property type="molecule type" value="Genomic_DNA"/>
</dbReference>
<evidence type="ECO:0000259" key="1">
    <source>
        <dbReference type="Pfam" id="PF18013"/>
    </source>
</evidence>
<gene>
    <name evidence="2" type="ORF">I6J59_03385</name>
</gene>
<dbReference type="Proteomes" id="UP000654720">
    <property type="component" value="Chromosome"/>
</dbReference>
<accession>A0ABX7H6K5</accession>
<dbReference type="RefSeq" id="WP_027202320.1">
    <property type="nucleotide sequence ID" value="NZ_CP069450.1"/>
</dbReference>
<proteinExistence type="predicted"/>
<dbReference type="Gene3D" id="1.10.530.10">
    <property type="match status" value="1"/>
</dbReference>
<dbReference type="InterPro" id="IPR041219">
    <property type="entry name" value="Phage_lysozyme2"/>
</dbReference>
<dbReference type="GeneID" id="93096486"/>
<dbReference type="Pfam" id="PF18013">
    <property type="entry name" value="Phage_lysozyme2"/>
    <property type="match status" value="1"/>
</dbReference>
<reference evidence="2 3" key="1">
    <citation type="submission" date="2021-02" db="EMBL/GenBank/DDBJ databases">
        <title>FDA dAtabase for Regulatory Grade micrObial Sequences (FDA-ARGOS): Supporting development and validation of Infectious Disease Dx tests.</title>
        <authorList>
            <person name="Carlson P."/>
            <person name="Fischbach M."/>
            <person name="Hastie J."/>
            <person name="Bilen M."/>
            <person name="Cheng A."/>
            <person name="Tallon L."/>
            <person name="Sadzewicz L."/>
            <person name="Zhao X."/>
            <person name="Boylan J."/>
            <person name="Ott S."/>
            <person name="Bowen H."/>
            <person name="Vavikolanu K."/>
            <person name="Mehta A."/>
            <person name="Aluvathingal J."/>
            <person name="Nadendla S."/>
            <person name="Yan Y."/>
            <person name="Sichtig H."/>
        </authorList>
    </citation>
    <scope>NUCLEOTIDE SEQUENCE [LARGE SCALE GENOMIC DNA]</scope>
    <source>
        <strain evidence="2 3">FDAARGOS_1229</strain>
    </source>
</reference>